<dbReference type="PANTHER" id="PTHR31834:SF1">
    <property type="entry name" value="INITIATION-SPECIFIC ALPHA-1,6-MANNOSYLTRANSFERASE"/>
    <property type="match status" value="1"/>
</dbReference>
<dbReference type="InterPro" id="IPR007577">
    <property type="entry name" value="GlycoTrfase_DXD_sugar-bd_CS"/>
</dbReference>
<proteinExistence type="inferred from homology"/>
<dbReference type="InterPro" id="IPR039367">
    <property type="entry name" value="Och1-like"/>
</dbReference>
<evidence type="ECO:0000313" key="2">
    <source>
        <dbReference type="EMBL" id="CDO92839.1"/>
    </source>
</evidence>
<comment type="similarity">
    <text evidence="1">Belongs to the glycosyltransferase 32 family.</text>
</comment>
<dbReference type="Proteomes" id="UP000031516">
    <property type="component" value="Unassembled WGS sequence"/>
</dbReference>
<accession>A0A0A8L3Z5</accession>
<dbReference type="SUPFAM" id="SSF53448">
    <property type="entry name" value="Nucleotide-diphospho-sugar transferases"/>
    <property type="match status" value="1"/>
</dbReference>
<evidence type="ECO:0000256" key="1">
    <source>
        <dbReference type="ARBA" id="ARBA00009003"/>
    </source>
</evidence>
<dbReference type="OrthoDB" id="409543at2759"/>
<gene>
    <name evidence="2" type="ORF">KLDO_g1148</name>
</gene>
<organism evidence="2 3">
    <name type="scientific">Kluyveromyces dobzhanskii CBS 2104</name>
    <dbReference type="NCBI Taxonomy" id="1427455"/>
    <lineage>
        <taxon>Eukaryota</taxon>
        <taxon>Fungi</taxon>
        <taxon>Dikarya</taxon>
        <taxon>Ascomycota</taxon>
        <taxon>Saccharomycotina</taxon>
        <taxon>Saccharomycetes</taxon>
        <taxon>Saccharomycetales</taxon>
        <taxon>Saccharomycetaceae</taxon>
        <taxon>Kluyveromyces</taxon>
    </lineage>
</organism>
<dbReference type="InterPro" id="IPR029044">
    <property type="entry name" value="Nucleotide-diphossugar_trans"/>
</dbReference>
<dbReference type="EMBL" id="CCBQ010000018">
    <property type="protein sequence ID" value="CDO92839.1"/>
    <property type="molecule type" value="Genomic_DNA"/>
</dbReference>
<reference evidence="2 3" key="1">
    <citation type="submission" date="2014-03" db="EMBL/GenBank/DDBJ databases">
        <title>The genome of Kluyveromyces dobzhanskii.</title>
        <authorList>
            <person name="Nystedt B."/>
            <person name="Astrom S."/>
        </authorList>
    </citation>
    <scope>NUCLEOTIDE SEQUENCE [LARGE SCALE GENOMIC DNA]</scope>
    <source>
        <strain evidence="2 3">CBS 2104</strain>
    </source>
</reference>
<dbReference type="AlphaFoldDB" id="A0A0A8L3Z5"/>
<name>A0A0A8L3Z5_9SACH</name>
<evidence type="ECO:0000313" key="3">
    <source>
        <dbReference type="Proteomes" id="UP000031516"/>
    </source>
</evidence>
<dbReference type="GO" id="GO:0000009">
    <property type="term" value="F:alpha-1,6-mannosyltransferase activity"/>
    <property type="evidence" value="ECO:0007669"/>
    <property type="project" value="InterPro"/>
</dbReference>
<sequence>MKYFRPRSSLVLATVLIFLIWILSPHGRSKLEYASQPVNRPTVPADWSKGSLRDRLLAHFKPEASQTGIPREIWQSWKSKENLDVRFQENVKRWSSQSKFNYHFLDDEEINEFVRTNFKSFPEILQAWDIFPRKILRADYFRYLVLVAKGGYYSDIDTSPSSDLDDWLTQGHIGALMAANDVSKADVGVIIGIEEDMDLGTWRGLLNRRINLCQWTLASRPGHPLFVDIVAKIADLTLNYYDPVTNVLTFPMGYKNLFNMQPSYNMSKDSANWYEGIIEWTGPAAFTDSFFQTINRWYTENFSDRLEGFEQDSLCNSNNACILDPNKSLDLVSKLQNYPLGDNLLGIKLPKSPIGWENFTTIEYPVIYGEVALLPKHYFNSLYATEDKKGYIHHAFTGTWKWTQDP</sequence>
<dbReference type="GO" id="GO:0000136">
    <property type="term" value="C:mannan polymerase complex"/>
    <property type="evidence" value="ECO:0007669"/>
    <property type="project" value="TreeGrafter"/>
</dbReference>
<dbReference type="Pfam" id="PF04488">
    <property type="entry name" value="Gly_transf_sug"/>
    <property type="match status" value="1"/>
</dbReference>
<comment type="caution">
    <text evidence="2">The sequence shown here is derived from an EMBL/GenBank/DDBJ whole genome shotgun (WGS) entry which is preliminary data.</text>
</comment>
<dbReference type="GO" id="GO:0006487">
    <property type="term" value="P:protein N-linked glycosylation"/>
    <property type="evidence" value="ECO:0007669"/>
    <property type="project" value="TreeGrafter"/>
</dbReference>
<protein>
    <submittedName>
        <fullName evidence="2">WGS project CCBQ000000000 data, contig MAT</fullName>
    </submittedName>
</protein>
<dbReference type="Gene3D" id="3.90.550.20">
    <property type="match status" value="1"/>
</dbReference>
<dbReference type="PANTHER" id="PTHR31834">
    <property type="entry name" value="INITIATION-SPECIFIC ALPHA-1,6-MANNOSYLTRANSFERASE"/>
    <property type="match status" value="1"/>
</dbReference>
<keyword evidence="3" id="KW-1185">Reference proteome</keyword>